<keyword evidence="1" id="KW-0812">Transmembrane</keyword>
<feature type="transmembrane region" description="Helical" evidence="1">
    <location>
        <begin position="155"/>
        <end position="179"/>
    </location>
</feature>
<organism evidence="3 4">
    <name type="scientific">Potamilus streckersoni</name>
    <dbReference type="NCBI Taxonomy" id="2493646"/>
    <lineage>
        <taxon>Eukaryota</taxon>
        <taxon>Metazoa</taxon>
        <taxon>Spiralia</taxon>
        <taxon>Lophotrochozoa</taxon>
        <taxon>Mollusca</taxon>
        <taxon>Bivalvia</taxon>
        <taxon>Autobranchia</taxon>
        <taxon>Heteroconchia</taxon>
        <taxon>Palaeoheterodonta</taxon>
        <taxon>Unionida</taxon>
        <taxon>Unionoidea</taxon>
        <taxon>Unionidae</taxon>
        <taxon>Ambleminae</taxon>
        <taxon>Lampsilini</taxon>
        <taxon>Potamilus</taxon>
    </lineage>
</organism>
<reference evidence="3" key="2">
    <citation type="journal article" date="2021" name="Genome Biol. Evol.">
        <title>Developing a high-quality reference genome for a parasitic bivalve with doubly uniparental inheritance (Bivalvia: Unionida).</title>
        <authorList>
            <person name="Smith C.H."/>
        </authorList>
    </citation>
    <scope>NUCLEOTIDE SEQUENCE</scope>
    <source>
        <strain evidence="3">CHS0354</strain>
        <tissue evidence="3">Mantle</tissue>
    </source>
</reference>
<name>A0AAE0T4G4_9BIVA</name>
<evidence type="ECO:0000313" key="3">
    <source>
        <dbReference type="EMBL" id="KAK3603579.1"/>
    </source>
</evidence>
<keyword evidence="1" id="KW-1133">Transmembrane helix</keyword>
<proteinExistence type="predicted"/>
<keyword evidence="4" id="KW-1185">Reference proteome</keyword>
<evidence type="ECO:0000256" key="1">
    <source>
        <dbReference type="SAM" id="Phobius"/>
    </source>
</evidence>
<dbReference type="InterPro" id="IPR007110">
    <property type="entry name" value="Ig-like_dom"/>
</dbReference>
<dbReference type="EMBL" id="JAEAOA010001690">
    <property type="protein sequence ID" value="KAK3603579.1"/>
    <property type="molecule type" value="Genomic_DNA"/>
</dbReference>
<dbReference type="PROSITE" id="PS50835">
    <property type="entry name" value="IG_LIKE"/>
    <property type="match status" value="1"/>
</dbReference>
<feature type="domain" description="Ig-like" evidence="2">
    <location>
        <begin position="36"/>
        <end position="133"/>
    </location>
</feature>
<gene>
    <name evidence="3" type="ORF">CHS0354_028007</name>
</gene>
<reference evidence="3" key="1">
    <citation type="journal article" date="2021" name="Genome Biol. Evol.">
        <title>A High-Quality Reference Genome for a Parasitic Bivalve with Doubly Uniparental Inheritance (Bivalvia: Unionida).</title>
        <authorList>
            <person name="Smith C.H."/>
        </authorList>
    </citation>
    <scope>NUCLEOTIDE SEQUENCE</scope>
    <source>
        <strain evidence="3">CHS0354</strain>
    </source>
</reference>
<comment type="caution">
    <text evidence="3">The sequence shown here is derived from an EMBL/GenBank/DDBJ whole genome shotgun (WGS) entry which is preliminary data.</text>
</comment>
<sequence>MLLDVDISDAGIYYITDDDLLSDAFIITIMDYPKQPVILLRSHETESNVGPYELHCASESKRHPTFTRKELSFTWRLNGHNLTELQPCFRLSGPILTLCMDACGLGENENISISCTAHDDGLQSNESEPFIVSASRATSAWSAKDTDYQAKQTTWILVAACIGSFIIGGLLSSSLKLLVKKRCTVCRKEHREEGRSTDVSNDTLHVNTVMMMHAKPEGEVPSRISGDRNEPFHINSVVDSRSIITETETTRQYEVLDQTRMEYPNSQYTVMLSKGSGHVNEPEMYENF</sequence>
<keyword evidence="1" id="KW-0472">Membrane</keyword>
<dbReference type="Proteomes" id="UP001195483">
    <property type="component" value="Unassembled WGS sequence"/>
</dbReference>
<evidence type="ECO:0000313" key="4">
    <source>
        <dbReference type="Proteomes" id="UP001195483"/>
    </source>
</evidence>
<protein>
    <recommendedName>
        <fullName evidence="2">Ig-like domain-containing protein</fullName>
    </recommendedName>
</protein>
<reference evidence="3" key="3">
    <citation type="submission" date="2023-05" db="EMBL/GenBank/DDBJ databases">
        <authorList>
            <person name="Smith C.H."/>
        </authorList>
    </citation>
    <scope>NUCLEOTIDE SEQUENCE</scope>
    <source>
        <strain evidence="3">CHS0354</strain>
        <tissue evidence="3">Mantle</tissue>
    </source>
</reference>
<accession>A0AAE0T4G4</accession>
<evidence type="ECO:0000259" key="2">
    <source>
        <dbReference type="PROSITE" id="PS50835"/>
    </source>
</evidence>
<dbReference type="AlphaFoldDB" id="A0AAE0T4G4"/>